<dbReference type="InterPro" id="IPR013216">
    <property type="entry name" value="Methyltransf_11"/>
</dbReference>
<gene>
    <name evidence="5" type="ORF">CP972_04230</name>
</gene>
<evidence type="ECO:0000256" key="1">
    <source>
        <dbReference type="ARBA" id="ARBA00022603"/>
    </source>
</evidence>
<dbReference type="SUPFAM" id="SSF53335">
    <property type="entry name" value="S-adenosyl-L-methionine-dependent methyltransferases"/>
    <property type="match status" value="1"/>
</dbReference>
<dbReference type="InterPro" id="IPR050447">
    <property type="entry name" value="Erg6_SMT_methyltransf"/>
</dbReference>
<dbReference type="GO" id="GO:0032259">
    <property type="term" value="P:methylation"/>
    <property type="evidence" value="ECO:0007669"/>
    <property type="project" value="UniProtKB-KW"/>
</dbReference>
<keyword evidence="1 5" id="KW-0489">Methyltransferase</keyword>
<dbReference type="CDD" id="cd02440">
    <property type="entry name" value="AdoMet_MTases"/>
    <property type="match status" value="1"/>
</dbReference>
<keyword evidence="6" id="KW-1185">Reference proteome</keyword>
<organism evidence="5 6">
    <name type="scientific">Streptomyces prasinus</name>
    <dbReference type="NCBI Taxonomy" id="67345"/>
    <lineage>
        <taxon>Bacteria</taxon>
        <taxon>Bacillati</taxon>
        <taxon>Actinomycetota</taxon>
        <taxon>Actinomycetes</taxon>
        <taxon>Kitasatosporales</taxon>
        <taxon>Streptomycetaceae</taxon>
        <taxon>Streptomyces</taxon>
    </lineage>
</organism>
<evidence type="ECO:0000313" key="6">
    <source>
        <dbReference type="Proteomes" id="UP000326041"/>
    </source>
</evidence>
<reference evidence="5 6" key="1">
    <citation type="submission" date="2017-09" db="EMBL/GenBank/DDBJ databases">
        <authorList>
            <person name="Lee N."/>
            <person name="Cho B.-K."/>
        </authorList>
    </citation>
    <scope>NUCLEOTIDE SEQUENCE [LARGE SCALE GENOMIC DNA]</scope>
    <source>
        <strain evidence="5 6">ATCC 13879</strain>
    </source>
</reference>
<dbReference type="InterPro" id="IPR020803">
    <property type="entry name" value="MeTfrase_dom"/>
</dbReference>
<keyword evidence="2" id="KW-0808">Transferase</keyword>
<keyword evidence="3" id="KW-0949">S-adenosyl-L-methionine</keyword>
<dbReference type="Gene3D" id="3.40.50.150">
    <property type="entry name" value="Vaccinia Virus protein VP39"/>
    <property type="match status" value="1"/>
</dbReference>
<evidence type="ECO:0000256" key="3">
    <source>
        <dbReference type="ARBA" id="ARBA00022691"/>
    </source>
</evidence>
<dbReference type="SMART" id="SM00828">
    <property type="entry name" value="PKS_MT"/>
    <property type="match status" value="1"/>
</dbReference>
<dbReference type="GeneID" id="95533779"/>
<name>A0ABX6AR28_9ACTN</name>
<proteinExistence type="predicted"/>
<dbReference type="PANTHER" id="PTHR44068:SF11">
    <property type="entry name" value="GERANYL DIPHOSPHATE 2-C-METHYLTRANSFERASE"/>
    <property type="match status" value="1"/>
</dbReference>
<protein>
    <submittedName>
        <fullName evidence="5">Methyltransferase domain-containing protein</fullName>
    </submittedName>
</protein>
<dbReference type="RefSeq" id="WP_063885557.1">
    <property type="nucleotide sequence ID" value="NZ_CP023697.1"/>
</dbReference>
<feature type="domain" description="Polyketide synthase-like methyltransferase" evidence="4">
    <location>
        <begin position="25"/>
        <end position="262"/>
    </location>
</feature>
<dbReference type="InterPro" id="IPR029063">
    <property type="entry name" value="SAM-dependent_MTases_sf"/>
</dbReference>
<evidence type="ECO:0000313" key="5">
    <source>
        <dbReference type="EMBL" id="QEV04994.1"/>
    </source>
</evidence>
<dbReference type="Proteomes" id="UP000326041">
    <property type="component" value="Chromosome"/>
</dbReference>
<sequence>MSLDIRADAPVPEAVGRLYDRFVALTSEVPGSNMHYGYWEGPDDKKSLEAAADQLTDLIAGKLELGPGCRVLDLGCGVGTPSIRLARTTGAEVVGITNSHEQSRVAQALVEKEGMTDLVTVAHGDAMELSYPAGSFDAVMALESIEHMPDRRTVLGNIARVLRPSGRVALTDFFERAPVPAGKKQAVDDYFTKFMMTWVGQIDAYPGIVRDAGLRLCSLSDISEQTIRRTFQEMPRSVEDHSGKQMDDRYFSEMEQFGAVATGLVDVWELGYLLLVAELPGQ</sequence>
<dbReference type="EMBL" id="CP023697">
    <property type="protein sequence ID" value="QEV04994.1"/>
    <property type="molecule type" value="Genomic_DNA"/>
</dbReference>
<dbReference type="Pfam" id="PF08241">
    <property type="entry name" value="Methyltransf_11"/>
    <property type="match status" value="1"/>
</dbReference>
<accession>A0ABX6AR28</accession>
<dbReference type="PANTHER" id="PTHR44068">
    <property type="entry name" value="ZGC:194242"/>
    <property type="match status" value="1"/>
</dbReference>
<evidence type="ECO:0000259" key="4">
    <source>
        <dbReference type="SMART" id="SM00828"/>
    </source>
</evidence>
<dbReference type="GO" id="GO:0008168">
    <property type="term" value="F:methyltransferase activity"/>
    <property type="evidence" value="ECO:0007669"/>
    <property type="project" value="UniProtKB-KW"/>
</dbReference>
<evidence type="ECO:0000256" key="2">
    <source>
        <dbReference type="ARBA" id="ARBA00022679"/>
    </source>
</evidence>